<dbReference type="GO" id="GO:0043124">
    <property type="term" value="P:negative regulation of canonical NF-kappaB signal transduction"/>
    <property type="evidence" value="ECO:0007669"/>
    <property type="project" value="Ensembl"/>
</dbReference>
<dbReference type="PANTHER" id="PTHR11471:SF23">
    <property type="entry name" value="TUMOR NECROSIS FACTOR"/>
    <property type="match status" value="1"/>
</dbReference>
<dbReference type="CDD" id="cd00184">
    <property type="entry name" value="TNF"/>
    <property type="match status" value="1"/>
</dbReference>
<dbReference type="GO" id="GO:0051798">
    <property type="term" value="P:positive regulation of hair follicle development"/>
    <property type="evidence" value="ECO:0007669"/>
    <property type="project" value="Ensembl"/>
</dbReference>
<protein>
    <recommendedName>
        <fullName evidence="14">Tumor necrosis factor</fullName>
        <shortName evidence="14">TNF-a</shortName>
    </recommendedName>
    <alternativeName>
        <fullName evidence="14">Cachectin</fullName>
    </alternativeName>
    <alternativeName>
        <fullName evidence="14">TNF-alpha</fullName>
    </alternativeName>
    <alternativeName>
        <fullName evidence="14">Tumor necrosis factor ligand superfamily member 2</fullName>
    </alternativeName>
    <component>
        <recommendedName>
            <fullName evidence="14">Intracellular domain 1</fullName>
            <shortName evidence="14">ICD1</shortName>
        </recommendedName>
    </component>
    <component>
        <recommendedName>
            <fullName evidence="14">Intracellular domain 2</fullName>
            <shortName evidence="14">ICD2</shortName>
        </recommendedName>
    </component>
    <component>
        <recommendedName>
            <fullName evidence="14">C-domain 1</fullName>
        </recommendedName>
    </component>
    <component>
        <recommendedName>
            <fullName evidence="14">C-domain 2</fullName>
        </recommendedName>
    </component>
    <component>
        <recommendedName>
            <fullName evidence="14">Tumor necrosis factor, soluble form</fullName>
        </recommendedName>
    </component>
</protein>
<dbReference type="GO" id="GO:0070886">
    <property type="term" value="P:positive regulation of calcineurin-NFAT signaling cascade"/>
    <property type="evidence" value="ECO:0007669"/>
    <property type="project" value="Ensembl"/>
</dbReference>
<keyword evidence="4 14" id="KW-1003">Cell membrane</keyword>
<evidence type="ECO:0000256" key="14">
    <source>
        <dbReference type="RuleBase" id="RU368112"/>
    </source>
</evidence>
<evidence type="ECO:0000256" key="11">
    <source>
        <dbReference type="ARBA" id="ARBA00023136"/>
    </source>
</evidence>
<evidence type="ECO:0000313" key="17">
    <source>
        <dbReference type="Ensembl" id="ENSOANP00000047949.1"/>
    </source>
</evidence>
<dbReference type="GO" id="GO:0050807">
    <property type="term" value="P:regulation of synapse organization"/>
    <property type="evidence" value="ECO:0007669"/>
    <property type="project" value="Ensembl"/>
</dbReference>
<dbReference type="PROSITE" id="PS00251">
    <property type="entry name" value="THD_1"/>
    <property type="match status" value="1"/>
</dbReference>
<evidence type="ECO:0000256" key="2">
    <source>
        <dbReference type="ARBA" id="ARBA00004401"/>
    </source>
</evidence>
<dbReference type="GO" id="GO:0045071">
    <property type="term" value="P:negative regulation of viral genome replication"/>
    <property type="evidence" value="ECO:0007669"/>
    <property type="project" value="Ensembl"/>
</dbReference>
<dbReference type="GO" id="GO:0032715">
    <property type="term" value="P:negative regulation of interleukin-6 production"/>
    <property type="evidence" value="ECO:0007669"/>
    <property type="project" value="Ensembl"/>
</dbReference>
<dbReference type="GO" id="GO:0002925">
    <property type="term" value="P:positive regulation of humoral immune response mediated by circulating immunoglobulin"/>
    <property type="evidence" value="ECO:0007669"/>
    <property type="project" value="Ensembl"/>
</dbReference>
<evidence type="ECO:0000256" key="8">
    <source>
        <dbReference type="ARBA" id="ARBA00022707"/>
    </source>
</evidence>
<dbReference type="SMR" id="A7X5T9"/>
<dbReference type="InterPro" id="IPR002959">
    <property type="entry name" value="TNF_alpha"/>
</dbReference>
<dbReference type="GO" id="GO:1905038">
    <property type="term" value="P:regulation of membrane lipid metabolic process"/>
    <property type="evidence" value="ECO:0007669"/>
    <property type="project" value="Ensembl"/>
</dbReference>
<dbReference type="PRINTS" id="PR01234">
    <property type="entry name" value="TNECROSISFCT"/>
</dbReference>
<dbReference type="SUPFAM" id="SSF49842">
    <property type="entry name" value="TNF-like"/>
    <property type="match status" value="1"/>
</dbReference>
<dbReference type="InterPro" id="IPR021184">
    <property type="entry name" value="TNF_CS"/>
</dbReference>
<evidence type="ECO:0000256" key="7">
    <source>
        <dbReference type="ARBA" id="ARBA00022692"/>
    </source>
</evidence>
<dbReference type="Ensembl" id="ENSOANT00000073446.1">
    <property type="protein sequence ID" value="ENSOANP00000047949.1"/>
    <property type="gene ID" value="ENSOANG00000043162.1"/>
</dbReference>
<dbReference type="GO" id="GO:0038061">
    <property type="term" value="P:non-canonical NF-kappaB signal transduction"/>
    <property type="evidence" value="ECO:0007669"/>
    <property type="project" value="Ensembl"/>
</dbReference>
<dbReference type="GO" id="GO:0009897">
    <property type="term" value="C:external side of plasma membrane"/>
    <property type="evidence" value="ECO:0007669"/>
    <property type="project" value="Ensembl"/>
</dbReference>
<evidence type="ECO:0000256" key="12">
    <source>
        <dbReference type="ARBA" id="ARBA00023157"/>
    </source>
</evidence>
<dbReference type="GO" id="GO:0043123">
    <property type="term" value="P:positive regulation of canonical NF-kappaB signal transduction"/>
    <property type="evidence" value="ECO:0000318"/>
    <property type="project" value="GO_Central"/>
</dbReference>
<dbReference type="GO" id="GO:0150103">
    <property type="term" value="P:reactive gliosis"/>
    <property type="evidence" value="ECO:0007669"/>
    <property type="project" value="Ensembl"/>
</dbReference>
<dbReference type="GO" id="GO:0050995">
    <property type="term" value="P:negative regulation of lipid catabolic process"/>
    <property type="evidence" value="ECO:0007669"/>
    <property type="project" value="Ensembl"/>
</dbReference>
<dbReference type="GO" id="GO:0001937">
    <property type="term" value="P:negative regulation of endothelial cell proliferation"/>
    <property type="evidence" value="ECO:0007669"/>
    <property type="project" value="Ensembl"/>
</dbReference>
<dbReference type="GO" id="GO:0005164">
    <property type="term" value="F:tumor necrosis factor receptor binding"/>
    <property type="evidence" value="ECO:0007669"/>
    <property type="project" value="UniProtKB-UniRule"/>
</dbReference>
<dbReference type="GO" id="GO:0140374">
    <property type="term" value="P:antiviral innate immune response"/>
    <property type="evidence" value="ECO:0007669"/>
    <property type="project" value="Ensembl"/>
</dbReference>
<keyword evidence="6 14" id="KW-0964">Secreted</keyword>
<feature type="domain" description="THD" evidence="15">
    <location>
        <begin position="87"/>
        <end position="230"/>
    </location>
</feature>
<dbReference type="GO" id="GO:0008630">
    <property type="term" value="P:intrinsic apoptotic signaling pathway in response to DNA damage"/>
    <property type="evidence" value="ECO:0007669"/>
    <property type="project" value="Ensembl"/>
</dbReference>
<dbReference type="GO" id="GO:0060693">
    <property type="term" value="P:regulation of branching involved in salivary gland morphogenesis"/>
    <property type="evidence" value="ECO:0007669"/>
    <property type="project" value="Ensembl"/>
</dbReference>
<dbReference type="GO" id="GO:0045668">
    <property type="term" value="P:negative regulation of osteoblast differentiation"/>
    <property type="evidence" value="ECO:0007669"/>
    <property type="project" value="Ensembl"/>
</dbReference>
<dbReference type="GO" id="GO:0006955">
    <property type="term" value="P:immune response"/>
    <property type="evidence" value="ECO:0000318"/>
    <property type="project" value="GO_Central"/>
</dbReference>
<evidence type="ECO:0000256" key="9">
    <source>
        <dbReference type="ARBA" id="ARBA00022968"/>
    </source>
</evidence>
<dbReference type="InterPro" id="IPR006052">
    <property type="entry name" value="TNF_dom"/>
</dbReference>
<dbReference type="GO" id="GO:0050830">
    <property type="term" value="P:defense response to Gram-positive bacterium"/>
    <property type="evidence" value="ECO:0007669"/>
    <property type="project" value="Ensembl"/>
</dbReference>
<dbReference type="GO" id="GO:2000377">
    <property type="term" value="P:regulation of reactive oxygen species metabolic process"/>
    <property type="evidence" value="ECO:0007669"/>
    <property type="project" value="Ensembl"/>
</dbReference>
<dbReference type="GO" id="GO:0010573">
    <property type="term" value="P:vascular endothelial growth factor production"/>
    <property type="evidence" value="ECO:0007669"/>
    <property type="project" value="UniProtKB-UniRule"/>
</dbReference>
<dbReference type="GO" id="GO:0043537">
    <property type="term" value="P:negative regulation of blood vessel endothelial cell migration"/>
    <property type="evidence" value="ECO:0007669"/>
    <property type="project" value="Ensembl"/>
</dbReference>
<dbReference type="GO" id="GO:0034116">
    <property type="term" value="P:positive regulation of heterotypic cell-cell adhesion"/>
    <property type="evidence" value="ECO:0007669"/>
    <property type="project" value="Ensembl"/>
</dbReference>
<dbReference type="GO" id="GO:0051897">
    <property type="term" value="P:positive regulation of phosphatidylinositol 3-kinase/protein kinase B signal transduction"/>
    <property type="evidence" value="ECO:0007669"/>
    <property type="project" value="Ensembl"/>
</dbReference>
<dbReference type="GO" id="GO:0071346">
    <property type="term" value="P:cellular response to type II interferon"/>
    <property type="evidence" value="ECO:0007669"/>
    <property type="project" value="Ensembl"/>
</dbReference>
<dbReference type="GO" id="GO:0046325">
    <property type="term" value="P:negative regulation of D-glucose import"/>
    <property type="evidence" value="ECO:0007669"/>
    <property type="project" value="Ensembl"/>
</dbReference>
<dbReference type="SMART" id="SM00207">
    <property type="entry name" value="TNF"/>
    <property type="match status" value="1"/>
</dbReference>
<evidence type="ECO:0000256" key="4">
    <source>
        <dbReference type="ARBA" id="ARBA00022475"/>
    </source>
</evidence>
<dbReference type="GO" id="GO:0000122">
    <property type="term" value="P:negative regulation of transcription by RNA polymerase II"/>
    <property type="evidence" value="ECO:0007669"/>
    <property type="project" value="Ensembl"/>
</dbReference>
<dbReference type="GO" id="GO:0050796">
    <property type="term" value="P:regulation of insulin secretion"/>
    <property type="evidence" value="ECO:0007669"/>
    <property type="project" value="Ensembl"/>
</dbReference>
<comment type="function">
    <text evidence="1 14">The TNF intracellular domain (ICD) form induces IL12 production in dendritic cells.</text>
</comment>
<evidence type="ECO:0000256" key="5">
    <source>
        <dbReference type="ARBA" id="ARBA00022514"/>
    </source>
</evidence>
<dbReference type="GO" id="GO:1903140">
    <property type="term" value="P:regulation of establishment of endothelial barrier"/>
    <property type="evidence" value="ECO:0007669"/>
    <property type="project" value="Ensembl"/>
</dbReference>
<dbReference type="GO" id="GO:0045994">
    <property type="term" value="P:positive regulation of translational initiation by iron"/>
    <property type="evidence" value="ECO:0007669"/>
    <property type="project" value="Ensembl"/>
</dbReference>
<dbReference type="GO" id="GO:0030198">
    <property type="term" value="P:extracellular matrix organization"/>
    <property type="evidence" value="ECO:0007669"/>
    <property type="project" value="Ensembl"/>
</dbReference>
<evidence type="ECO:0000256" key="1">
    <source>
        <dbReference type="ARBA" id="ARBA00003559"/>
    </source>
</evidence>
<dbReference type="GO" id="GO:2000351">
    <property type="term" value="P:regulation of endothelial cell apoptotic process"/>
    <property type="evidence" value="ECO:0007669"/>
    <property type="project" value="Ensembl"/>
</dbReference>
<dbReference type="GO" id="GO:0050806">
    <property type="term" value="P:positive regulation of synaptic transmission"/>
    <property type="evidence" value="ECO:0007669"/>
    <property type="project" value="Ensembl"/>
</dbReference>
<dbReference type="GO" id="GO:0007254">
    <property type="term" value="P:JNK cascade"/>
    <property type="evidence" value="ECO:0007669"/>
    <property type="project" value="Ensembl"/>
</dbReference>
<keyword evidence="8 14" id="KW-0519">Myristate</keyword>
<comment type="PTM">
    <text evidence="14">O-glycosylated; glycans contain galactose, N-acetylgalactosamine and N-acetylneuraminic acid.</text>
</comment>
<dbReference type="GO" id="GO:0045672">
    <property type="term" value="P:positive regulation of osteoclast differentiation"/>
    <property type="evidence" value="ECO:0007669"/>
    <property type="project" value="Ensembl"/>
</dbReference>
<dbReference type="GO" id="GO:0032729">
    <property type="term" value="P:positive regulation of type II interferon production"/>
    <property type="evidence" value="ECO:0007669"/>
    <property type="project" value="Ensembl"/>
</dbReference>
<dbReference type="GO" id="GO:0071479">
    <property type="term" value="P:cellular response to ionizing radiation"/>
    <property type="evidence" value="ECO:0007669"/>
    <property type="project" value="Ensembl"/>
</dbReference>
<comment type="subcellular location">
    <molecule>C-domain 1</molecule>
    <subcellularLocation>
        <location evidence="14">Secreted</location>
    </subcellularLocation>
</comment>
<dbReference type="InterPro" id="IPR008983">
    <property type="entry name" value="Tumour_necrosis_fac-like_dom"/>
</dbReference>
<dbReference type="GO" id="GO:0043242">
    <property type="term" value="P:negative regulation of protein-containing complex disassembly"/>
    <property type="evidence" value="ECO:0007669"/>
    <property type="project" value="Ensembl"/>
</dbReference>
<dbReference type="GO" id="GO:1904707">
    <property type="term" value="P:positive regulation of vascular associated smooth muscle cell proliferation"/>
    <property type="evidence" value="ECO:0007669"/>
    <property type="project" value="Ensembl"/>
</dbReference>
<dbReference type="GO" id="GO:0005615">
    <property type="term" value="C:extracellular space"/>
    <property type="evidence" value="ECO:0000318"/>
    <property type="project" value="GO_Central"/>
</dbReference>
<dbReference type="GO" id="GO:0150129">
    <property type="term" value="P:positive regulation of interleukin-33 production"/>
    <property type="evidence" value="ECO:0007669"/>
    <property type="project" value="Ensembl"/>
</dbReference>
<dbReference type="GO" id="GO:1901647">
    <property type="term" value="P:positive regulation of synoviocyte proliferation"/>
    <property type="evidence" value="ECO:0007669"/>
    <property type="project" value="Ensembl"/>
</dbReference>
<proteinExistence type="inferred from homology"/>
<dbReference type="GO" id="GO:0072659">
    <property type="term" value="P:protein localization to plasma membrane"/>
    <property type="evidence" value="ECO:0007669"/>
    <property type="project" value="Ensembl"/>
</dbReference>
<dbReference type="GO" id="GO:0045662">
    <property type="term" value="P:negative regulation of myoblast differentiation"/>
    <property type="evidence" value="ECO:0007669"/>
    <property type="project" value="Ensembl"/>
</dbReference>
<keyword evidence="10 14" id="KW-1133">Transmembrane helix</keyword>
<dbReference type="GO" id="GO:0010744">
    <property type="term" value="P:positive regulation of macrophage derived foam cell differentiation"/>
    <property type="evidence" value="ECO:0007669"/>
    <property type="project" value="Ensembl"/>
</dbReference>
<dbReference type="GO" id="GO:0008625">
    <property type="term" value="P:extrinsic apoptotic signaling pathway via death domain receptors"/>
    <property type="evidence" value="ECO:0000318"/>
    <property type="project" value="GO_Central"/>
</dbReference>
<dbReference type="GO" id="GO:0061048">
    <property type="term" value="P:negative regulation of branching involved in lung morphogenesis"/>
    <property type="evidence" value="ECO:0007669"/>
    <property type="project" value="Ensembl"/>
</dbReference>
<keyword evidence="9 14" id="KW-0735">Signal-anchor</keyword>
<dbReference type="GO" id="GO:0042802">
    <property type="term" value="F:identical protein binding"/>
    <property type="evidence" value="ECO:0007669"/>
    <property type="project" value="Ensembl"/>
</dbReference>
<dbReference type="GO" id="GO:2000334">
    <property type="term" value="P:positive regulation of blood microparticle formation"/>
    <property type="evidence" value="ECO:0007669"/>
    <property type="project" value="Ensembl"/>
</dbReference>
<comment type="subcellular location">
    <molecule>Tumor necrosis factor, membrane form</molecule>
    <subcellularLocation>
        <location evidence="14">Membrane</location>
        <topology evidence="14">Single-pass type II membrane protein</topology>
    </subcellularLocation>
</comment>
<dbReference type="GO" id="GO:0045121">
    <property type="term" value="C:membrane raft"/>
    <property type="evidence" value="ECO:0007669"/>
    <property type="project" value="Ensembl"/>
</dbReference>
<dbReference type="Gene3D" id="2.60.120.40">
    <property type="match status" value="1"/>
</dbReference>
<dbReference type="GO" id="GO:0071230">
    <property type="term" value="P:cellular response to amino acid stimulus"/>
    <property type="evidence" value="ECO:0007669"/>
    <property type="project" value="Ensembl"/>
</dbReference>
<dbReference type="GO" id="GO:0051044">
    <property type="term" value="P:positive regulation of membrane protein ectodomain proteolysis"/>
    <property type="evidence" value="ECO:0007669"/>
    <property type="project" value="Ensembl"/>
</dbReference>
<dbReference type="GO" id="GO:0000976">
    <property type="term" value="F:transcription cis-regulatory region binding"/>
    <property type="evidence" value="ECO:0007669"/>
    <property type="project" value="Ensembl"/>
</dbReference>
<dbReference type="PRINTS" id="PR01235">
    <property type="entry name" value="TNFALPHA"/>
</dbReference>
<dbReference type="PROSITE" id="PS50049">
    <property type="entry name" value="THD_2"/>
    <property type="match status" value="1"/>
</dbReference>
<keyword evidence="14" id="KW-0597">Phosphoprotein</keyword>
<sequence length="230" mass="25115">MSTESMLRDIELAGEPAGKTAGAQRPGHCLCLSLVSFLLVAGATTLFCLLHFGVIGPQDREVRELSQIHTCTHTHTYQSYQPSAEKPAAHVVANSQEDKKLVWVGGRANALLEGNVILDKNQLVVPASGLYLVYSQILFKDSSCPANPDDSPILTHNVSRFSDSYEYEVSILSAIKTPCQGGAKGTWYEPIYQGGIFRLNQGDRLSSQTNSPEYLDFSMEGQVYFGIIAL</sequence>
<dbReference type="GO" id="GO:0002281">
    <property type="term" value="P:macrophage activation involved in immune response"/>
    <property type="evidence" value="ECO:0007669"/>
    <property type="project" value="Ensembl"/>
</dbReference>
<evidence type="ECO:0000313" key="18">
    <source>
        <dbReference type="Proteomes" id="UP000002279"/>
    </source>
</evidence>
<dbReference type="GO" id="GO:0045429">
    <property type="term" value="P:positive regulation of nitric oxide biosynthetic process"/>
    <property type="evidence" value="ECO:0007669"/>
    <property type="project" value="Ensembl"/>
</dbReference>
<evidence type="ECO:0000256" key="13">
    <source>
        <dbReference type="ARBA" id="ARBA00023288"/>
    </source>
</evidence>
<gene>
    <name evidence="16" type="primary">Tnf</name>
    <name evidence="17" type="synonym">TNF</name>
</gene>
<dbReference type="GO" id="GO:0001774">
    <property type="term" value="P:microglial cell activation"/>
    <property type="evidence" value="ECO:0007669"/>
    <property type="project" value="Ensembl"/>
</dbReference>
<dbReference type="OMA" id="GATMLFC"/>
<evidence type="ECO:0000256" key="3">
    <source>
        <dbReference type="ARBA" id="ARBA00008670"/>
    </source>
</evidence>
<dbReference type="GO" id="GO:2000010">
    <property type="term" value="P:positive regulation of protein localization to cell surface"/>
    <property type="evidence" value="ECO:0007669"/>
    <property type="project" value="Ensembl"/>
</dbReference>
<dbReference type="Proteomes" id="UP000002279">
    <property type="component" value="Chromosome X5"/>
</dbReference>
<comment type="subcellular location">
    <molecule>Tumor necrosis factor, soluble form</molecule>
    <subcellularLocation>
        <location evidence="14">Secreted</location>
    </subcellularLocation>
</comment>
<dbReference type="GO" id="GO:0060557">
    <property type="term" value="P:positive regulation of vitamin D biosynthetic process"/>
    <property type="evidence" value="ECO:0007669"/>
    <property type="project" value="Ensembl"/>
</dbReference>
<dbReference type="PANTHER" id="PTHR11471">
    <property type="entry name" value="TUMOR NECROSIS FACTOR FAMILY MEMBER"/>
    <property type="match status" value="1"/>
</dbReference>
<dbReference type="GO" id="GO:1903078">
    <property type="term" value="P:positive regulation of protein localization to plasma membrane"/>
    <property type="evidence" value="ECO:0007669"/>
    <property type="project" value="Ensembl"/>
</dbReference>
<dbReference type="GO" id="GO:0030316">
    <property type="term" value="P:osteoclast differentiation"/>
    <property type="evidence" value="ECO:0007669"/>
    <property type="project" value="Ensembl"/>
</dbReference>
<keyword evidence="18" id="KW-1185">Reference proteome</keyword>
<dbReference type="GO" id="GO:1904999">
    <property type="term" value="P:positive regulation of leukocyte adhesion to arterial endothelial cell"/>
    <property type="evidence" value="ECO:0007669"/>
    <property type="project" value="Ensembl"/>
</dbReference>
<dbReference type="GO" id="GO:1902004">
    <property type="term" value="P:positive regulation of amyloid-beta formation"/>
    <property type="evidence" value="ECO:0007669"/>
    <property type="project" value="Ensembl"/>
</dbReference>
<evidence type="ECO:0000259" key="15">
    <source>
        <dbReference type="PROSITE" id="PS50049"/>
    </source>
</evidence>
<dbReference type="GO" id="GO:1903347">
    <property type="term" value="P:negative regulation of bicellular tight junction assembly"/>
    <property type="evidence" value="ECO:0007669"/>
    <property type="project" value="Ensembl"/>
</dbReference>
<evidence type="ECO:0000313" key="16">
    <source>
        <dbReference type="EMBL" id="ABU86913.1"/>
    </source>
</evidence>
<dbReference type="GO" id="GO:0045944">
    <property type="term" value="P:positive regulation of transcription by RNA polymerase II"/>
    <property type="evidence" value="ECO:0007669"/>
    <property type="project" value="Ensembl"/>
</dbReference>
<dbReference type="GO" id="GO:0048255">
    <property type="term" value="P:mRNA stabilization"/>
    <property type="evidence" value="ECO:0007669"/>
    <property type="project" value="Ensembl"/>
</dbReference>
<reference evidence="16" key="1">
    <citation type="journal article" date="2007" name="Genome Biol.">
        <title>Disruption and pseudoautosomal localization of the major histocompatibility complex in monotremes.</title>
        <authorList>
            <person name="Dohm J.C."/>
            <person name="Tsend-Ayush E."/>
            <person name="Reinhardt R."/>
            <person name="Grutzner F."/>
            <person name="Himmelbauer H."/>
        </authorList>
    </citation>
    <scope>NUCLEOTIDE SEQUENCE</scope>
</reference>
<dbReference type="GO" id="GO:0046330">
    <property type="term" value="P:positive regulation of JNK cascade"/>
    <property type="evidence" value="ECO:0007669"/>
    <property type="project" value="Ensembl"/>
</dbReference>
<keyword evidence="13 14" id="KW-0449">Lipoprotein</keyword>
<keyword evidence="5 14" id="KW-0202">Cytokine</keyword>
<dbReference type="GO" id="GO:0043525">
    <property type="term" value="P:positive regulation of neuron apoptotic process"/>
    <property type="evidence" value="ECO:0007669"/>
    <property type="project" value="Ensembl"/>
</dbReference>
<dbReference type="GO" id="GO:0002876">
    <property type="term" value="P:positive regulation of chronic inflammatory response to antigenic stimulus"/>
    <property type="evidence" value="ECO:0007669"/>
    <property type="project" value="Ensembl"/>
</dbReference>
<keyword evidence="12 14" id="KW-1015">Disulfide bond</keyword>
<dbReference type="GO" id="GO:0051402">
    <property type="term" value="P:neuron apoptotic process"/>
    <property type="evidence" value="ECO:0007669"/>
    <property type="project" value="Ensembl"/>
</dbReference>
<dbReference type="GO" id="GO:0071803">
    <property type="term" value="P:positive regulation of podosome assembly"/>
    <property type="evidence" value="ECO:0007669"/>
    <property type="project" value="Ensembl"/>
</dbReference>
<dbReference type="GO" id="GO:0071222">
    <property type="term" value="P:cellular response to lipopolysaccharide"/>
    <property type="evidence" value="ECO:0007669"/>
    <property type="project" value="Ensembl"/>
</dbReference>
<dbReference type="GO" id="GO:0002020">
    <property type="term" value="F:protease binding"/>
    <property type="evidence" value="ECO:0007669"/>
    <property type="project" value="Ensembl"/>
</dbReference>
<dbReference type="GO" id="GO:0002719">
    <property type="term" value="P:negative regulation of cytokine production involved in immune response"/>
    <property type="evidence" value="ECO:0007669"/>
    <property type="project" value="Ensembl"/>
</dbReference>
<dbReference type="GO" id="GO:2001238">
    <property type="term" value="P:positive regulation of extrinsic apoptotic signaling pathway"/>
    <property type="evidence" value="ECO:0000318"/>
    <property type="project" value="GO_Central"/>
</dbReference>
<dbReference type="GO" id="GO:0031622">
    <property type="term" value="P:positive regulation of fever generation"/>
    <property type="evidence" value="ECO:0007669"/>
    <property type="project" value="Ensembl"/>
</dbReference>
<dbReference type="GO" id="GO:1900222">
    <property type="term" value="P:negative regulation of amyloid-beta clearance"/>
    <property type="evidence" value="ECO:0007669"/>
    <property type="project" value="Ensembl"/>
</dbReference>
<dbReference type="GO" id="GO:0090594">
    <property type="term" value="P:inflammatory response to wounding"/>
    <property type="evidence" value="ECO:0007669"/>
    <property type="project" value="Ensembl"/>
</dbReference>
<dbReference type="GO" id="GO:0038177">
    <property type="term" value="F:death receptor agonist activity"/>
    <property type="evidence" value="ECO:0007669"/>
    <property type="project" value="Ensembl"/>
</dbReference>
<comment type="function">
    <text evidence="14">Cytokine that binds to TNFRSF1A/TNFR1 and TNFRSF1B/TNFBR. It is mainly secreted by macrophages and can induce cell death of certain tumor cell lines. It is potent pyrogen causing fever by direct action or by stimulation of interleukin-1 secretion and is implicated in the induction of cachexia, Under certain conditions it can stimulate cell proliferation and induce cell differentiation. Induces insulin resistance in adipocytes via inhibition of insulin-induced IRS1 tyrosine phosphorylation and insulin-induced glucose uptake. Induces GKAP42 protein degradation in adipocytes which is partially responsible for TNF-induced insulin resistance. Plays a role in angiogenesis by inducing VEGF production synergistically with IL1B and IL6.</text>
</comment>
<name>A7X5T9_ORNAN</name>
<dbReference type="AlphaFoldDB" id="A7X5T9"/>
<dbReference type="GO" id="GO:1900017">
    <property type="term" value="P:positive regulation of cytokine production involved in inflammatory response"/>
    <property type="evidence" value="ECO:0007669"/>
    <property type="project" value="Ensembl"/>
</dbReference>
<dbReference type="GO" id="GO:0071316">
    <property type="term" value="P:cellular response to nicotine"/>
    <property type="evidence" value="ECO:0007669"/>
    <property type="project" value="Ensembl"/>
</dbReference>
<dbReference type="GO" id="GO:0033209">
    <property type="term" value="P:tumor necrosis factor-mediated signaling pathway"/>
    <property type="evidence" value="ECO:0000318"/>
    <property type="project" value="GO_Central"/>
</dbReference>
<dbReference type="GO" id="GO:2001240">
    <property type="term" value="P:negative regulation of extrinsic apoptotic signaling pathway in absence of ligand"/>
    <property type="evidence" value="ECO:0007669"/>
    <property type="project" value="Ensembl"/>
</dbReference>
<dbReference type="Pfam" id="PF00229">
    <property type="entry name" value="TNF"/>
    <property type="match status" value="1"/>
</dbReference>
<dbReference type="GO" id="GO:0048566">
    <property type="term" value="P:embryonic digestive tract development"/>
    <property type="evidence" value="ECO:0007669"/>
    <property type="project" value="Ensembl"/>
</dbReference>
<dbReference type="EMBL" id="EU030444">
    <property type="protein sequence ID" value="ABU86913.1"/>
    <property type="molecule type" value="Genomic_DNA"/>
</dbReference>
<dbReference type="GO" id="GO:0032731">
    <property type="term" value="P:positive regulation of interleukin-1 beta production"/>
    <property type="evidence" value="ECO:0007669"/>
    <property type="project" value="Ensembl"/>
</dbReference>
<dbReference type="GO" id="GO:0002439">
    <property type="term" value="P:chronic inflammatory response to antigenic stimulus"/>
    <property type="evidence" value="ECO:0007669"/>
    <property type="project" value="Ensembl"/>
</dbReference>
<dbReference type="GO" id="GO:0043491">
    <property type="term" value="P:phosphatidylinositol 3-kinase/protein kinase B signal transduction"/>
    <property type="evidence" value="ECO:0007669"/>
    <property type="project" value="Ensembl"/>
</dbReference>
<dbReference type="GeneTree" id="ENSGT01060000248544"/>
<dbReference type="GO" id="GO:0051384">
    <property type="term" value="P:response to glucocorticoid"/>
    <property type="evidence" value="ECO:0007669"/>
    <property type="project" value="Ensembl"/>
</dbReference>
<dbReference type="GO" id="GO:0000209">
    <property type="term" value="P:protein polyubiquitination"/>
    <property type="evidence" value="ECO:0007669"/>
    <property type="project" value="Ensembl"/>
</dbReference>
<dbReference type="GO" id="GO:1901224">
    <property type="term" value="P:positive regulation of non-canonical NF-kappaB signal transduction"/>
    <property type="evidence" value="ECO:0007669"/>
    <property type="project" value="Ensembl"/>
</dbReference>
<dbReference type="GO" id="GO:0006006">
    <property type="term" value="P:glucose metabolic process"/>
    <property type="evidence" value="ECO:0007669"/>
    <property type="project" value="Ensembl"/>
</dbReference>
<comment type="subcellular location">
    <subcellularLocation>
        <location evidence="2 14">Cell membrane</location>
        <topology evidence="2 14">Single-pass type II membrane protein</topology>
    </subcellularLocation>
</comment>
<comment type="similarity">
    <text evidence="3 14">Belongs to the tumor necrosis factor family.</text>
</comment>
<feature type="transmembrane region" description="Helical" evidence="14">
    <location>
        <begin position="29"/>
        <end position="54"/>
    </location>
</feature>
<dbReference type="GO" id="GO:0007249">
    <property type="term" value="P:canonical NF-kappaB signal transduction"/>
    <property type="evidence" value="ECO:0007669"/>
    <property type="project" value="Ensembl"/>
</dbReference>
<dbReference type="InterPro" id="IPR006053">
    <property type="entry name" value="TNF"/>
</dbReference>
<dbReference type="Bgee" id="ENSOANG00000043162">
    <property type="expression patterns" value="Expressed in liver and 4 other cell types or tissues"/>
</dbReference>
<dbReference type="GO" id="GO:0060252">
    <property type="term" value="P:positive regulation of glial cell proliferation"/>
    <property type="evidence" value="ECO:0007669"/>
    <property type="project" value="Ensembl"/>
</dbReference>
<dbReference type="GO" id="GO:0097527">
    <property type="term" value="P:necroptotic signaling pathway"/>
    <property type="evidence" value="ECO:0007669"/>
    <property type="project" value="UniProtKB-UniRule"/>
</dbReference>
<comment type="subcellular location">
    <molecule>C-domain 2</molecule>
    <subcellularLocation>
        <location evidence="14">Secreted</location>
    </subcellularLocation>
</comment>
<keyword evidence="7 14" id="KW-0812">Transmembrane</keyword>
<dbReference type="GO" id="GO:0050901">
    <property type="term" value="P:leukocyte tethering or rolling"/>
    <property type="evidence" value="ECO:0007669"/>
    <property type="project" value="Ensembl"/>
</dbReference>
<dbReference type="GO" id="GO:0005125">
    <property type="term" value="F:cytokine activity"/>
    <property type="evidence" value="ECO:0000318"/>
    <property type="project" value="GO_Central"/>
</dbReference>
<evidence type="ECO:0000256" key="6">
    <source>
        <dbReference type="ARBA" id="ARBA00022525"/>
    </source>
</evidence>
<dbReference type="GO" id="GO:0006959">
    <property type="term" value="P:humoral immune response"/>
    <property type="evidence" value="ECO:0007669"/>
    <property type="project" value="Ensembl"/>
</dbReference>
<organism evidence="16">
    <name type="scientific">Ornithorhynchus anatinus</name>
    <name type="common">Duckbill platypus</name>
    <dbReference type="NCBI Taxonomy" id="9258"/>
    <lineage>
        <taxon>Eukaryota</taxon>
        <taxon>Metazoa</taxon>
        <taxon>Chordata</taxon>
        <taxon>Craniata</taxon>
        <taxon>Vertebrata</taxon>
        <taxon>Euteleostomi</taxon>
        <taxon>Mammalia</taxon>
        <taxon>Monotremata</taxon>
        <taxon>Ornithorhynchidae</taxon>
        <taxon>Ornithorhynchus</taxon>
    </lineage>
</organism>
<evidence type="ECO:0000256" key="10">
    <source>
        <dbReference type="ARBA" id="ARBA00022989"/>
    </source>
</evidence>
<accession>A7X5T9</accession>
<reference evidence="17" key="3">
    <citation type="submission" date="2025-05" db="UniProtKB">
        <authorList>
            <consortium name="Ensembl"/>
        </authorList>
    </citation>
    <scope>IDENTIFICATION</scope>
    <source>
        <strain evidence="17">Glennie</strain>
    </source>
</reference>
<dbReference type="GO" id="GO:0051222">
    <property type="term" value="P:positive regulation of protein transport"/>
    <property type="evidence" value="ECO:0007669"/>
    <property type="project" value="Ensembl"/>
</dbReference>
<dbReference type="GO" id="GO:0002637">
    <property type="term" value="P:regulation of immunoglobulin production"/>
    <property type="evidence" value="ECO:0007669"/>
    <property type="project" value="Ensembl"/>
</dbReference>
<dbReference type="GO" id="GO:0060664">
    <property type="term" value="P:epithelial cell proliferation involved in salivary gland morphogenesis"/>
    <property type="evidence" value="ECO:0007669"/>
    <property type="project" value="Ensembl"/>
</dbReference>
<reference evidence="17 18" key="2">
    <citation type="journal article" date="2008" name="Nature">
        <title>Genome analysis of the platypus reveals unique signatures of evolution.</title>
        <authorList>
            <person name="Warren W.C."/>
            <person name="Hillier L.W."/>
            <person name="Marshall Graves J.A."/>
            <person name="Birney E."/>
            <person name="Ponting C.P."/>
            <person name="Grutzner F."/>
            <person name="Belov K."/>
            <person name="Miller W."/>
            <person name="Clarke L."/>
            <person name="Chinwalla A.T."/>
            <person name="Yang S.P."/>
            <person name="Heger A."/>
            <person name="Locke D.P."/>
            <person name="Miethke P."/>
            <person name="Waters P.D."/>
            <person name="Veyrunes F."/>
            <person name="Fulton L."/>
            <person name="Fulton B."/>
            <person name="Graves T."/>
            <person name="Wallis J."/>
            <person name="Puente X.S."/>
            <person name="Lopez-Otin C."/>
            <person name="Ordonez G.R."/>
            <person name="Eichler E.E."/>
            <person name="Chen L."/>
            <person name="Cheng Z."/>
            <person name="Deakin J.E."/>
            <person name="Alsop A."/>
            <person name="Thompson K."/>
            <person name="Kirby P."/>
            <person name="Papenfuss A.T."/>
            <person name="Wakefield M.J."/>
            <person name="Olender T."/>
            <person name="Lancet D."/>
            <person name="Huttley G.A."/>
            <person name="Smit A.F."/>
            <person name="Pask A."/>
            <person name="Temple-Smith P."/>
            <person name="Batzer M.A."/>
            <person name="Walker J.A."/>
            <person name="Konkel M.K."/>
            <person name="Harris R.S."/>
            <person name="Whittington C.M."/>
            <person name="Wong E.S."/>
            <person name="Gemmell N.J."/>
            <person name="Buschiazzo E."/>
            <person name="Vargas Jentzsch I.M."/>
            <person name="Merkel A."/>
            <person name="Schmitz J."/>
            <person name="Zemann A."/>
            <person name="Churakov G."/>
            <person name="Kriegs J.O."/>
            <person name="Brosius J."/>
            <person name="Murchison E.P."/>
            <person name="Sachidanandam R."/>
            <person name="Smith C."/>
            <person name="Hannon G.J."/>
            <person name="Tsend-Ayush E."/>
            <person name="McMillan D."/>
            <person name="Attenborough R."/>
            <person name="Rens W."/>
            <person name="Ferguson-Smith M."/>
            <person name="Lefevre C.M."/>
            <person name="Sharp J.A."/>
            <person name="Nicholas K.R."/>
            <person name="Ray D.A."/>
            <person name="Kube M."/>
            <person name="Reinhardt R."/>
            <person name="Pringle T.H."/>
            <person name="Taylor J."/>
            <person name="Jones R.C."/>
            <person name="Nixon B."/>
            <person name="Dacheux J.L."/>
            <person name="Niwa H."/>
            <person name="Sekita Y."/>
            <person name="Huang X."/>
            <person name="Stark A."/>
            <person name="Kheradpour P."/>
            <person name="Kellis M."/>
            <person name="Flicek P."/>
            <person name="Chen Y."/>
            <person name="Webber C."/>
            <person name="Hardison R."/>
            <person name="Nelson J."/>
            <person name="Hallsworth-Pepin K."/>
            <person name="Delehaunty K."/>
            <person name="Markovic C."/>
            <person name="Minx P."/>
            <person name="Feng Y."/>
            <person name="Kremitzki C."/>
            <person name="Mitreva M."/>
            <person name="Glasscock J."/>
            <person name="Wylie T."/>
            <person name="Wohldmann P."/>
            <person name="Thiru P."/>
            <person name="Nhan M.N."/>
            <person name="Pohl C.S."/>
            <person name="Smith S.M."/>
            <person name="Hou S."/>
            <person name="Nefedov M."/>
            <person name="de Jong P.J."/>
            <person name="Renfree M.B."/>
            <person name="Mardis E.R."/>
            <person name="Wilson R.K."/>
        </authorList>
    </citation>
    <scope>NUCLEOTIDE SEQUENCE [LARGE SCALE GENOMIC DNA]</scope>
    <source>
        <strain evidence="17 18">Glennie</strain>
    </source>
</reference>
<dbReference type="GO" id="GO:0032757">
    <property type="term" value="P:positive regulation of interleukin-8 production"/>
    <property type="evidence" value="ECO:0007669"/>
    <property type="project" value="Ensembl"/>
</dbReference>
<dbReference type="GO" id="GO:0055037">
    <property type="term" value="C:recycling endosome"/>
    <property type="evidence" value="ECO:0007669"/>
    <property type="project" value="Ensembl"/>
</dbReference>
<comment type="PTM">
    <text evidence="14">The membrane form, but not the soluble form, is phosphorylated on serine residues. Dephosphorylation of the membrane form occurs by binding to soluble TNFRSF1A/TNFR1.</text>
</comment>
<dbReference type="GO" id="GO:2000343">
    <property type="term" value="P:positive regulation of chemokine (C-X-C motif) ligand 2 production"/>
    <property type="evidence" value="ECO:0007669"/>
    <property type="project" value="Ensembl"/>
</dbReference>
<comment type="PTM">
    <text evidence="14">The soluble form derives from the membrane form by proteolytic processing. The membrane-bound form is further proteolytically processed by SPPL2A or SPPL2B through regulated intramembrane proteolysis producing TNF intracellular domains (ICD1 and ICD2) released in the cytosol and TNF C-domain 1 and C-domain 2 secreted into the extracellular space.</text>
</comment>
<dbReference type="GO" id="GO:0061044">
    <property type="term" value="P:negative regulation of vascular wound healing"/>
    <property type="evidence" value="ECO:0007669"/>
    <property type="project" value="Ensembl"/>
</dbReference>
<dbReference type="GO" id="GO:0043243">
    <property type="term" value="P:positive regulation of protein-containing complex disassembly"/>
    <property type="evidence" value="ECO:0007669"/>
    <property type="project" value="Ensembl"/>
</dbReference>
<dbReference type="GO" id="GO:1902895">
    <property type="term" value="P:positive regulation of miRNA transcription"/>
    <property type="evidence" value="ECO:0007669"/>
    <property type="project" value="Ensembl"/>
</dbReference>
<comment type="subunit">
    <text evidence="14">Homotrimer. Interacts with SPPL2B.</text>
</comment>
<dbReference type="GO" id="GO:0072577">
    <property type="term" value="P:endothelial cell apoptotic process"/>
    <property type="evidence" value="ECO:0007669"/>
    <property type="project" value="Ensembl"/>
</dbReference>
<dbReference type="GO" id="GO:0032755">
    <property type="term" value="P:positive regulation of interleukin-6 production"/>
    <property type="evidence" value="ECO:0007669"/>
    <property type="project" value="Ensembl"/>
</dbReference>
<keyword evidence="11 14" id="KW-0472">Membrane</keyword>
<dbReference type="GO" id="GO:0001891">
    <property type="term" value="C:phagocytic cup"/>
    <property type="evidence" value="ECO:0007669"/>
    <property type="project" value="Ensembl"/>
</dbReference>
<dbReference type="GO" id="GO:0045930">
    <property type="term" value="P:negative regulation of mitotic cell cycle"/>
    <property type="evidence" value="ECO:0007669"/>
    <property type="project" value="Ensembl"/>
</dbReference>